<comment type="similarity">
    <text evidence="3">Belongs to the carnitine/choline acetyltransferase family.</text>
</comment>
<dbReference type="Gene3D" id="3.30.559.70">
    <property type="entry name" value="Choline/Carnitine o-acyltransferase, domain 2"/>
    <property type="match status" value="1"/>
</dbReference>
<evidence type="ECO:0000256" key="3">
    <source>
        <dbReference type="ARBA" id="ARBA00005232"/>
    </source>
</evidence>
<comment type="catalytic activity">
    <reaction evidence="14">
        <text>4,8-dimethylnonanoyl-CoA + (R)-carnitine = O-4,8-dimethylnonanoyl-(R)-carnitine + CoA</text>
        <dbReference type="Rhea" id="RHEA:44860"/>
        <dbReference type="ChEBI" id="CHEBI:16347"/>
        <dbReference type="ChEBI" id="CHEBI:57287"/>
        <dbReference type="ChEBI" id="CHEBI:77061"/>
        <dbReference type="ChEBI" id="CHEBI:84654"/>
    </reaction>
</comment>
<evidence type="ECO:0000256" key="15">
    <source>
        <dbReference type="PIRSR" id="PIRSR600542-1"/>
    </source>
</evidence>
<reference evidence="21" key="1">
    <citation type="journal article" date="2012" name="Nature">
        <title>The oyster genome reveals stress adaptation and complexity of shell formation.</title>
        <authorList>
            <person name="Zhang G."/>
            <person name="Fang X."/>
            <person name="Guo X."/>
            <person name="Li L."/>
            <person name="Luo R."/>
            <person name="Xu F."/>
            <person name="Yang P."/>
            <person name="Zhang L."/>
            <person name="Wang X."/>
            <person name="Qi H."/>
            <person name="Xiong Z."/>
            <person name="Que H."/>
            <person name="Xie Y."/>
            <person name="Holland P.W."/>
            <person name="Paps J."/>
            <person name="Zhu Y."/>
            <person name="Wu F."/>
            <person name="Chen Y."/>
            <person name="Wang J."/>
            <person name="Peng C."/>
            <person name="Meng J."/>
            <person name="Yang L."/>
            <person name="Liu J."/>
            <person name="Wen B."/>
            <person name="Zhang N."/>
            <person name="Huang Z."/>
            <person name="Zhu Q."/>
            <person name="Feng Y."/>
            <person name="Mount A."/>
            <person name="Hedgecock D."/>
            <person name="Xu Z."/>
            <person name="Liu Y."/>
            <person name="Domazet-Loso T."/>
            <person name="Du Y."/>
            <person name="Sun X."/>
            <person name="Zhang S."/>
            <person name="Liu B."/>
            <person name="Cheng P."/>
            <person name="Jiang X."/>
            <person name="Li J."/>
            <person name="Fan D."/>
            <person name="Wang W."/>
            <person name="Fu W."/>
            <person name="Wang T."/>
            <person name="Wang B."/>
            <person name="Zhang J."/>
            <person name="Peng Z."/>
            <person name="Li Y."/>
            <person name="Li N."/>
            <person name="Wang J."/>
            <person name="Chen M."/>
            <person name="He Y."/>
            <person name="Tan F."/>
            <person name="Song X."/>
            <person name="Zheng Q."/>
            <person name="Huang R."/>
            <person name="Yang H."/>
            <person name="Du X."/>
            <person name="Chen L."/>
            <person name="Yang M."/>
            <person name="Gaffney P.M."/>
            <person name="Wang S."/>
            <person name="Luo L."/>
            <person name="She Z."/>
            <person name="Ming Y."/>
            <person name="Huang W."/>
            <person name="Zhang S."/>
            <person name="Huang B."/>
            <person name="Zhang Y."/>
            <person name="Qu T."/>
            <person name="Ni P."/>
            <person name="Miao G."/>
            <person name="Wang J."/>
            <person name="Wang Q."/>
            <person name="Steinberg C.E."/>
            <person name="Wang H."/>
            <person name="Li N."/>
            <person name="Qian L."/>
            <person name="Zhang G."/>
            <person name="Li Y."/>
            <person name="Yang H."/>
            <person name="Liu X."/>
            <person name="Wang J."/>
            <person name="Yin Y."/>
            <person name="Wang J."/>
        </authorList>
    </citation>
    <scope>NUCLEOTIDE SEQUENCE [LARGE SCALE GENOMIC DNA]</scope>
    <source>
        <strain evidence="21">05x7-T-G4-1.051#20</strain>
    </source>
</reference>
<feature type="active site" description="Proton acceptor" evidence="15">
    <location>
        <position position="379"/>
    </location>
</feature>
<evidence type="ECO:0000256" key="17">
    <source>
        <dbReference type="PIRSR" id="PIRSR603915-2"/>
    </source>
</evidence>
<dbReference type="Pfam" id="PF20519">
    <property type="entry name" value="Polycystin_dom"/>
    <property type="match status" value="1"/>
</dbReference>
<dbReference type="GO" id="GO:0004095">
    <property type="term" value="F:carnitine O-palmitoyltransferase activity"/>
    <property type="evidence" value="ECO:0007669"/>
    <property type="project" value="TreeGrafter"/>
</dbReference>
<dbReference type="AlphaFoldDB" id="K1PT38"/>
<keyword evidence="11" id="KW-0472">Membrane</keyword>
<dbReference type="Gene3D" id="1.10.275.20">
    <property type="entry name" value="Choline/Carnitine o-acyltransferase"/>
    <property type="match status" value="1"/>
</dbReference>
<keyword evidence="6 21" id="KW-0808">Transferase</keyword>
<keyword evidence="16" id="KW-0407">Ion channel</keyword>
<keyword evidence="8" id="KW-0276">Fatty acid metabolism</keyword>
<evidence type="ECO:0000256" key="5">
    <source>
        <dbReference type="ARBA" id="ARBA00022448"/>
    </source>
</evidence>
<evidence type="ECO:0000256" key="16">
    <source>
        <dbReference type="PIRSR" id="PIRSR603915-1"/>
    </source>
</evidence>
<keyword evidence="16" id="KW-0479">Metal-binding</keyword>
<evidence type="ECO:0000256" key="2">
    <source>
        <dbReference type="ARBA" id="ARBA00005005"/>
    </source>
</evidence>
<dbReference type="GO" id="GO:0005262">
    <property type="term" value="F:calcium channel activity"/>
    <property type="evidence" value="ECO:0007669"/>
    <property type="project" value="UniProtKB-KW"/>
</dbReference>
<dbReference type="InterPro" id="IPR042572">
    <property type="entry name" value="Carn_acyl_trans_N"/>
</dbReference>
<accession>K1PT38</accession>
<evidence type="ECO:0000256" key="13">
    <source>
        <dbReference type="ARBA" id="ARBA00023315"/>
    </source>
</evidence>
<evidence type="ECO:0000256" key="1">
    <source>
        <dbReference type="ARBA" id="ARBA00004141"/>
    </source>
</evidence>
<dbReference type="PRINTS" id="PR01433">
    <property type="entry name" value="POLYCYSTIN2"/>
</dbReference>
<evidence type="ECO:0000256" key="11">
    <source>
        <dbReference type="ARBA" id="ARBA00023136"/>
    </source>
</evidence>
<dbReference type="GO" id="GO:0005739">
    <property type="term" value="C:mitochondrion"/>
    <property type="evidence" value="ECO:0007669"/>
    <property type="project" value="TreeGrafter"/>
</dbReference>
<evidence type="ECO:0000256" key="9">
    <source>
        <dbReference type="ARBA" id="ARBA00022989"/>
    </source>
</evidence>
<proteinExistence type="inferred from homology"/>
<dbReference type="FunFam" id="1.10.275.20:FF:000001">
    <property type="entry name" value="carnitine O-palmitoyltransferase 2, mitochondrial"/>
    <property type="match status" value="1"/>
</dbReference>
<dbReference type="PANTHER" id="PTHR22589">
    <property type="entry name" value="CARNITINE O-ACYLTRANSFERASE"/>
    <property type="match status" value="1"/>
</dbReference>
<evidence type="ECO:0000256" key="10">
    <source>
        <dbReference type="ARBA" id="ARBA00023098"/>
    </source>
</evidence>
<keyword evidence="16" id="KW-0109">Calcium transport</keyword>
<keyword evidence="16" id="KW-0107">Calcium channel</keyword>
<dbReference type="InterPro" id="IPR000542">
    <property type="entry name" value="Carn_acyl_trans"/>
</dbReference>
<name>K1PT38_MAGGI</name>
<dbReference type="InParanoid" id="K1PT38"/>
<keyword evidence="7" id="KW-0812">Transmembrane</keyword>
<dbReference type="HOGENOM" id="CLU_263843_0_0_1"/>
<keyword evidence="16" id="KW-0106">Calcium</keyword>
<dbReference type="PANTHER" id="PTHR22589:SF16">
    <property type="entry name" value="CARNITINE O-PALMITOYLTRANSFERASE 2, MITOCHONDRIAL"/>
    <property type="match status" value="1"/>
</dbReference>
<evidence type="ECO:0000259" key="18">
    <source>
        <dbReference type="Pfam" id="PF00755"/>
    </source>
</evidence>
<keyword evidence="9" id="KW-1133">Transmembrane helix</keyword>
<dbReference type="Gene3D" id="3.30.559.10">
    <property type="entry name" value="Chloramphenicol acetyltransferase-like domain"/>
    <property type="match status" value="1"/>
</dbReference>
<dbReference type="UniPathway" id="UPA00659"/>
<feature type="domain" description="Polycystin cation channel PKD1/PKD2" evidence="19">
    <location>
        <begin position="903"/>
        <end position="1122"/>
    </location>
</feature>
<dbReference type="InterPro" id="IPR046791">
    <property type="entry name" value="Polycystin_dom"/>
</dbReference>
<comment type="subcellular location">
    <subcellularLocation>
        <location evidence="1">Membrane</location>
        <topology evidence="1">Multi-pass membrane protein</topology>
    </subcellularLocation>
</comment>
<organism evidence="21">
    <name type="scientific">Magallana gigas</name>
    <name type="common">Pacific oyster</name>
    <name type="synonym">Crassostrea gigas</name>
    <dbReference type="NCBI Taxonomy" id="29159"/>
    <lineage>
        <taxon>Eukaryota</taxon>
        <taxon>Metazoa</taxon>
        <taxon>Spiralia</taxon>
        <taxon>Lophotrochozoa</taxon>
        <taxon>Mollusca</taxon>
        <taxon>Bivalvia</taxon>
        <taxon>Autobranchia</taxon>
        <taxon>Pteriomorphia</taxon>
        <taxon>Ostreida</taxon>
        <taxon>Ostreoidea</taxon>
        <taxon>Ostreidae</taxon>
        <taxon>Magallana</taxon>
    </lineage>
</organism>
<evidence type="ECO:0000313" key="21">
    <source>
        <dbReference type="EMBL" id="EKC24843.1"/>
    </source>
</evidence>
<protein>
    <submittedName>
        <fullName evidence="21">Carnitine O-palmitoyltransferase 2, mitochondrial</fullName>
    </submittedName>
</protein>
<dbReference type="GO" id="GO:0006635">
    <property type="term" value="P:fatty acid beta-oxidation"/>
    <property type="evidence" value="ECO:0007669"/>
    <property type="project" value="UniProtKB-UniPathway"/>
</dbReference>
<feature type="binding site" evidence="16">
    <location>
        <position position="1211"/>
    </location>
    <ligand>
        <name>Ca(2+)</name>
        <dbReference type="ChEBI" id="CHEBI:29108"/>
        <label>2</label>
    </ligand>
</feature>
<dbReference type="GO" id="GO:0005509">
    <property type="term" value="F:calcium ion binding"/>
    <property type="evidence" value="ECO:0007669"/>
    <property type="project" value="InterPro"/>
</dbReference>
<comment type="pathway">
    <text evidence="2">Lipid metabolism; fatty acid beta-oxidation.</text>
</comment>
<keyword evidence="10" id="KW-0443">Lipid metabolism</keyword>
<keyword evidence="5" id="KW-0813">Transport</keyword>
<dbReference type="InterPro" id="IPR039551">
    <property type="entry name" value="Cho/carn_acyl_trans"/>
</dbReference>
<feature type="domain" description="Choline/carnitine acyltransferase" evidence="18">
    <location>
        <begin position="59"/>
        <end position="647"/>
    </location>
</feature>
<evidence type="ECO:0000259" key="20">
    <source>
        <dbReference type="Pfam" id="PF20519"/>
    </source>
</evidence>
<keyword evidence="12" id="KW-0325">Glycoprotein</keyword>
<evidence type="ECO:0000256" key="12">
    <source>
        <dbReference type="ARBA" id="ARBA00023180"/>
    </source>
</evidence>
<dbReference type="SUPFAM" id="SSF52777">
    <property type="entry name" value="CoA-dependent acyltransferases"/>
    <property type="match status" value="2"/>
</dbReference>
<evidence type="ECO:0000256" key="14">
    <source>
        <dbReference type="ARBA" id="ARBA00048999"/>
    </source>
</evidence>
<keyword evidence="16" id="KW-0406">Ion transport</keyword>
<dbReference type="InterPro" id="IPR023213">
    <property type="entry name" value="CAT-like_dom_sf"/>
</dbReference>
<dbReference type="GO" id="GO:0016020">
    <property type="term" value="C:membrane"/>
    <property type="evidence" value="ECO:0007669"/>
    <property type="project" value="UniProtKB-SubCell"/>
</dbReference>
<dbReference type="EMBL" id="JH816863">
    <property type="protein sequence ID" value="EKC24843.1"/>
    <property type="molecule type" value="Genomic_DNA"/>
</dbReference>
<evidence type="ECO:0000256" key="6">
    <source>
        <dbReference type="ARBA" id="ARBA00022679"/>
    </source>
</evidence>
<evidence type="ECO:0000256" key="4">
    <source>
        <dbReference type="ARBA" id="ARBA00007200"/>
    </source>
</evidence>
<dbReference type="Pfam" id="PF00755">
    <property type="entry name" value="Carn_acyltransf"/>
    <property type="match status" value="1"/>
</dbReference>
<evidence type="ECO:0000259" key="19">
    <source>
        <dbReference type="Pfam" id="PF08016"/>
    </source>
</evidence>
<feature type="domain" description="Polycystin" evidence="20">
    <location>
        <begin position="681"/>
        <end position="892"/>
    </location>
</feature>
<dbReference type="InterPro" id="IPR013122">
    <property type="entry name" value="PKD1_2_channel"/>
</dbReference>
<comment type="similarity">
    <text evidence="4">Belongs to the polycystin family.</text>
</comment>
<feature type="disulfide bond" evidence="17">
    <location>
        <begin position="746"/>
        <end position="772"/>
    </location>
</feature>
<dbReference type="InterPro" id="IPR042231">
    <property type="entry name" value="Cho/carn_acyl_trans_2"/>
</dbReference>
<sequence length="1272" mass="145374">MLKLHRLNALRKTKLQLLQHLTANQENPSLNYSTAPDDKDFLHRSILRTDHFQASLPRLPVPELEDTLKKYLESQRQILTDAEYDQTVDIVNKFKATDGPDLQKRLVAKDKQNKHTSYVTKPWFDMYLKSRLPIVLNYNPFISFQDDPRPEYQNQLIRSTNMIVSSLKFMKTLRANILEPDIFHLNPAKSDNMRFRKVMRMIPSSIAFYGAYMYKAFPLDMSQYKNLFNSTRIPRPGKDELVVDKDAKHLLVMRNGNFYMFDVLDSKGNILEPEVIMSCVHQVMKDPSPPSPHPVGVFTAENRDTWAMYRDKLIGLGNEETLKLIDSAVFTLCLEDDQPTDPNDVTRKFLHGEAGRIWFDKSLSLILTGSGNACVNFEHAWGDGVAVLRYFNEVFANSIDKSVVHPSTDVPANAGNVRKLEFKLDQEMKDNVEQSVKKFNTTVQSLDVDHLEYQKYTKSYVKKSGMGPDSLMQLAIQMAYYRQYKGTVATYESCSTSAFKHGRTETIRPATAETKRACMLFVDDHPIPSTEELKNAMLACSKKHGTLTRNAAMGKGFDRHLFGLKTLVEEEGGRVPELFTDPAYQKLNHIILSTSTVSSPAILIGGFAPVTPDGFGVGYSIEDSRIGFNVTSYPPARNAPGFIECVTKSLDDIYLERDVNSFNYKSNIENYMYSGGNGKQGFSSINRTEDFINWLNTTFISTMYPVKNYANKNLKVQEKRMFRDDASVRVRPAQLRQLRTVPAAYCSVKKITWPYPCVHGYEKEFADAAEYCAGWKPLDLNCAAYTNQKSRFTAGAWKYTDAESIWGTPKTGEYGTYDGGGYILRFTKDKDKGQLLIKDMIEQNWIDRQTRAIFLEFTLYNANSNLFVHAIFLTEFLETGGLTKWTEIQAFRPILISDSIGNLKAFCYITFIIYILITTTKVVFKIKINGCSFFTHPWNLVTIFSIFLGYTSVSVYIVRTIFAKKAMKLFYDKLLTQEDKFINFNHIIIWDNIFNAVFATLVFLSTLQLLNILGYNKRFTQIISVVVNAGSDIGGFGFIFLIIYVMFVILGTLLFGVQLRDYRDFFSTCGTLANSFIGKNNLKSMVSAVPTFAEFFYFMYMFCVIMTLITIFAAILNQSISNVNASLNIEYNKLGMKFYISKTIKDILGMVFKTETDHKPNVTKGNLYRNNASADSETFDVLHLLSRSLHQTIDRRDEKTYEKYIESGKRESNGDVFESSKDDSERMATDTERNVYKHDKRVHFDDIILAYIYSICDGDNVLANVFDDDTER</sequence>
<keyword evidence="13" id="KW-0012">Acyltransferase</keyword>
<dbReference type="PROSITE" id="PS00439">
    <property type="entry name" value="ACYLTRANSF_C_1"/>
    <property type="match status" value="1"/>
</dbReference>
<dbReference type="InterPro" id="IPR003915">
    <property type="entry name" value="PKD_2"/>
</dbReference>
<dbReference type="Pfam" id="PF08016">
    <property type="entry name" value="PKD_channel"/>
    <property type="match status" value="1"/>
</dbReference>
<evidence type="ECO:0000256" key="8">
    <source>
        <dbReference type="ARBA" id="ARBA00022832"/>
    </source>
</evidence>
<dbReference type="Gene3D" id="1.20.1280.180">
    <property type="match status" value="1"/>
</dbReference>
<evidence type="ECO:0000256" key="7">
    <source>
        <dbReference type="ARBA" id="ARBA00022692"/>
    </source>
</evidence>
<gene>
    <name evidence="21" type="ORF">CGI_10010810</name>
</gene>